<dbReference type="EMBL" id="JBCEZU010000067">
    <property type="protein sequence ID" value="KAK9534340.1"/>
    <property type="molecule type" value="Genomic_DNA"/>
</dbReference>
<evidence type="ECO:0000313" key="3">
    <source>
        <dbReference type="Proteomes" id="UP001488805"/>
    </source>
</evidence>
<proteinExistence type="predicted"/>
<dbReference type="Proteomes" id="UP001488805">
    <property type="component" value="Unassembled WGS sequence"/>
</dbReference>
<protein>
    <submittedName>
        <fullName evidence="2">Uncharacterized protein</fullName>
    </submittedName>
</protein>
<feature type="compositionally biased region" description="Polar residues" evidence="1">
    <location>
        <begin position="65"/>
        <end position="77"/>
    </location>
</feature>
<evidence type="ECO:0000313" key="2">
    <source>
        <dbReference type="EMBL" id="KAK9534340.1"/>
    </source>
</evidence>
<accession>A0AAW1FIC1</accession>
<gene>
    <name evidence="2" type="ORF">VZT92_009386</name>
</gene>
<sequence length="84" mass="9012">MLLQIRPFLTDETAQVLIQALVISRLDYCNSLLAGAPASAIRPLELVQKATRSHGFFPSWPHSGGMTSPLTSGQQSRCPAFGAS</sequence>
<feature type="region of interest" description="Disordered" evidence="1">
    <location>
        <begin position="58"/>
        <end position="84"/>
    </location>
</feature>
<reference evidence="2 3" key="1">
    <citation type="journal article" date="2024" name="Genome Biol. Evol.">
        <title>Chromosome-level genome assembly of the viviparous eelpout Zoarces viviparus.</title>
        <authorList>
            <person name="Fuhrmann N."/>
            <person name="Brasseur M.V."/>
            <person name="Bakowski C.E."/>
            <person name="Podsiadlowski L."/>
            <person name="Prost S."/>
            <person name="Krehenwinkel H."/>
            <person name="Mayer C."/>
        </authorList>
    </citation>
    <scope>NUCLEOTIDE SEQUENCE [LARGE SCALE GENOMIC DNA]</scope>
    <source>
        <strain evidence="2">NO-MEL_2022_Ind0_liver</strain>
    </source>
</reference>
<keyword evidence="3" id="KW-1185">Reference proteome</keyword>
<evidence type="ECO:0000256" key="1">
    <source>
        <dbReference type="SAM" id="MobiDB-lite"/>
    </source>
</evidence>
<dbReference type="AlphaFoldDB" id="A0AAW1FIC1"/>
<organism evidence="2 3">
    <name type="scientific">Zoarces viviparus</name>
    <name type="common">Viviparous eelpout</name>
    <name type="synonym">Blennius viviparus</name>
    <dbReference type="NCBI Taxonomy" id="48416"/>
    <lineage>
        <taxon>Eukaryota</taxon>
        <taxon>Metazoa</taxon>
        <taxon>Chordata</taxon>
        <taxon>Craniata</taxon>
        <taxon>Vertebrata</taxon>
        <taxon>Euteleostomi</taxon>
        <taxon>Actinopterygii</taxon>
        <taxon>Neopterygii</taxon>
        <taxon>Teleostei</taxon>
        <taxon>Neoteleostei</taxon>
        <taxon>Acanthomorphata</taxon>
        <taxon>Eupercaria</taxon>
        <taxon>Perciformes</taxon>
        <taxon>Cottioidei</taxon>
        <taxon>Zoarcales</taxon>
        <taxon>Zoarcidae</taxon>
        <taxon>Zoarcinae</taxon>
        <taxon>Zoarces</taxon>
    </lineage>
</organism>
<comment type="caution">
    <text evidence="2">The sequence shown here is derived from an EMBL/GenBank/DDBJ whole genome shotgun (WGS) entry which is preliminary data.</text>
</comment>
<name>A0AAW1FIC1_ZOAVI</name>